<dbReference type="OrthoDB" id="10072345at2759"/>
<dbReference type="Proteomes" id="UP001152622">
    <property type="component" value="Chromosome 5"/>
</dbReference>
<organism evidence="2 3">
    <name type="scientific">Synaphobranchus kaupii</name>
    <name type="common">Kaup's arrowtooth eel</name>
    <dbReference type="NCBI Taxonomy" id="118154"/>
    <lineage>
        <taxon>Eukaryota</taxon>
        <taxon>Metazoa</taxon>
        <taxon>Chordata</taxon>
        <taxon>Craniata</taxon>
        <taxon>Vertebrata</taxon>
        <taxon>Euteleostomi</taxon>
        <taxon>Actinopterygii</taxon>
        <taxon>Neopterygii</taxon>
        <taxon>Teleostei</taxon>
        <taxon>Anguilliformes</taxon>
        <taxon>Synaphobranchidae</taxon>
        <taxon>Synaphobranchus</taxon>
    </lineage>
</organism>
<evidence type="ECO:0000313" key="3">
    <source>
        <dbReference type="Proteomes" id="UP001152622"/>
    </source>
</evidence>
<accession>A0A9Q1FI42</accession>
<evidence type="ECO:0008006" key="4">
    <source>
        <dbReference type="Google" id="ProtNLM"/>
    </source>
</evidence>
<protein>
    <recommendedName>
        <fullName evidence="4">SGNH hydrolase-type esterase domain-containing protein</fullName>
    </recommendedName>
</protein>
<evidence type="ECO:0000256" key="1">
    <source>
        <dbReference type="SAM" id="MobiDB-lite"/>
    </source>
</evidence>
<comment type="caution">
    <text evidence="2">The sequence shown here is derived from an EMBL/GenBank/DDBJ whole genome shotgun (WGS) entry which is preliminary data.</text>
</comment>
<proteinExistence type="predicted"/>
<reference evidence="2" key="1">
    <citation type="journal article" date="2023" name="Science">
        <title>Genome structures resolve the early diversification of teleost fishes.</title>
        <authorList>
            <person name="Parey E."/>
            <person name="Louis A."/>
            <person name="Montfort J."/>
            <person name="Bouchez O."/>
            <person name="Roques C."/>
            <person name="Iampietro C."/>
            <person name="Lluch J."/>
            <person name="Castinel A."/>
            <person name="Donnadieu C."/>
            <person name="Desvignes T."/>
            <person name="Floi Bucao C."/>
            <person name="Jouanno E."/>
            <person name="Wen M."/>
            <person name="Mejri S."/>
            <person name="Dirks R."/>
            <person name="Jansen H."/>
            <person name="Henkel C."/>
            <person name="Chen W.J."/>
            <person name="Zahm M."/>
            <person name="Cabau C."/>
            <person name="Klopp C."/>
            <person name="Thompson A.W."/>
            <person name="Robinson-Rechavi M."/>
            <person name="Braasch I."/>
            <person name="Lecointre G."/>
            <person name="Bobe J."/>
            <person name="Postlethwait J.H."/>
            <person name="Berthelot C."/>
            <person name="Roest Crollius H."/>
            <person name="Guiguen Y."/>
        </authorList>
    </citation>
    <scope>NUCLEOTIDE SEQUENCE</scope>
    <source>
        <strain evidence="2">WJC10195</strain>
    </source>
</reference>
<name>A0A9Q1FI42_SYNKA</name>
<feature type="compositionally biased region" description="Low complexity" evidence="1">
    <location>
        <begin position="62"/>
        <end position="82"/>
    </location>
</feature>
<dbReference type="SUPFAM" id="SSF52266">
    <property type="entry name" value="SGNH hydrolase"/>
    <property type="match status" value="1"/>
</dbReference>
<dbReference type="EMBL" id="JAINUF010000005">
    <property type="protein sequence ID" value="KAJ8359169.1"/>
    <property type="molecule type" value="Genomic_DNA"/>
</dbReference>
<keyword evidence="3" id="KW-1185">Reference proteome</keyword>
<evidence type="ECO:0000313" key="2">
    <source>
        <dbReference type="EMBL" id="KAJ8359169.1"/>
    </source>
</evidence>
<dbReference type="AlphaFoldDB" id="A0A9Q1FI42"/>
<feature type="region of interest" description="Disordered" evidence="1">
    <location>
        <begin position="55"/>
        <end position="82"/>
    </location>
</feature>
<sequence>MTPLTSPSGCDGCFCLSEKVAVLEQRIHNLYKIQEADKLLYTIVFGGPAQGSVSSAEERAGTASSLADAASPSAAASTPPTTAAAPAAVPAAAATSVPADPWLLLGAKPKSLFSCSTLLFPEHWEVVGDRRKRGRLSLPSSRAPATQEIQLENCYDILGEDFPSLAAGQQSLPSLPPPSSISIPKCLCWSGGPGGGAGCPAITSCCPATEVTAPGFIPSPPYRASYRSGNLRSCCPLPPSPSAGATVQDIAEKIPGILNSYPEVDRVLLHVGVNDIRKQQSELLYRDFTHLLNIVKQSHSNVYVSEPTPTHRRGMGSFTWLLSLNTWLSSACDTNGVHFVENFNLFWKHDHLFGAVRQPGIQPPSSLCFHTHLPPIKSSRSVQC</sequence>
<dbReference type="Gene3D" id="3.40.50.12700">
    <property type="match status" value="1"/>
</dbReference>
<dbReference type="Gene3D" id="3.40.50.12690">
    <property type="match status" value="1"/>
</dbReference>
<gene>
    <name evidence="2" type="ORF">SKAU_G00156940</name>
</gene>